<keyword evidence="5 6" id="KW-0949">S-adenosyl-L-methionine</keyword>
<dbReference type="Gene3D" id="3.40.50.150">
    <property type="entry name" value="Vaccinia Virus protein VP39"/>
    <property type="match status" value="1"/>
</dbReference>
<dbReference type="EC" id="2.1.1.170" evidence="6"/>
<proteinExistence type="inferred from homology"/>
<dbReference type="Pfam" id="PF02527">
    <property type="entry name" value="GidB"/>
    <property type="match status" value="1"/>
</dbReference>
<dbReference type="RefSeq" id="WP_039546192.1">
    <property type="nucleotide sequence ID" value="NZ_JABZEH010000001.1"/>
</dbReference>
<accession>A0AAE3NLE9</accession>
<evidence type="ECO:0000256" key="4">
    <source>
        <dbReference type="ARBA" id="ARBA00022679"/>
    </source>
</evidence>
<keyword evidence="4 6" id="KW-0808">Transferase</keyword>
<feature type="binding site" evidence="6">
    <location>
        <position position="97"/>
    </location>
    <ligand>
        <name>S-adenosyl-L-methionine</name>
        <dbReference type="ChEBI" id="CHEBI:59789"/>
    </ligand>
</feature>
<evidence type="ECO:0000256" key="3">
    <source>
        <dbReference type="ARBA" id="ARBA00022603"/>
    </source>
</evidence>
<dbReference type="CDD" id="cd02440">
    <property type="entry name" value="AdoMet_MTases"/>
    <property type="match status" value="1"/>
</dbReference>
<dbReference type="HAMAP" id="MF_00074">
    <property type="entry name" value="16SrRNA_methyltr_G"/>
    <property type="match status" value="1"/>
</dbReference>
<evidence type="ECO:0000256" key="1">
    <source>
        <dbReference type="ARBA" id="ARBA00022490"/>
    </source>
</evidence>
<dbReference type="AlphaFoldDB" id="A0AAE3NLE9"/>
<comment type="caution">
    <text evidence="7">The sequence shown here is derived from an EMBL/GenBank/DDBJ whole genome shotgun (WGS) entry which is preliminary data.</text>
</comment>
<evidence type="ECO:0000256" key="2">
    <source>
        <dbReference type="ARBA" id="ARBA00022552"/>
    </source>
</evidence>
<feature type="binding site" evidence="6">
    <location>
        <position position="158"/>
    </location>
    <ligand>
        <name>S-adenosyl-L-methionine</name>
        <dbReference type="ChEBI" id="CHEBI:59789"/>
    </ligand>
</feature>
<keyword evidence="2 6" id="KW-0698">rRNA processing</keyword>
<comment type="function">
    <text evidence="6">Specifically methylates the N7 position of guanine in position 527 of 16S rRNA.</text>
</comment>
<dbReference type="PANTHER" id="PTHR31760:SF0">
    <property type="entry name" value="S-ADENOSYL-L-METHIONINE-DEPENDENT METHYLTRANSFERASES SUPERFAMILY PROTEIN"/>
    <property type="match status" value="1"/>
</dbReference>
<dbReference type="InterPro" id="IPR029063">
    <property type="entry name" value="SAM-dependent_MTases_sf"/>
</dbReference>
<comment type="subcellular location">
    <subcellularLocation>
        <location evidence="6">Cytoplasm</location>
    </subcellularLocation>
</comment>
<comment type="caution">
    <text evidence="6">Lacks conserved residue(s) required for the propagation of feature annotation.</text>
</comment>
<evidence type="ECO:0000256" key="5">
    <source>
        <dbReference type="ARBA" id="ARBA00022691"/>
    </source>
</evidence>
<feature type="binding site" evidence="6">
    <location>
        <position position="92"/>
    </location>
    <ligand>
        <name>S-adenosyl-L-methionine</name>
        <dbReference type="ChEBI" id="CHEBI:59789"/>
    </ligand>
</feature>
<evidence type="ECO:0000313" key="7">
    <source>
        <dbReference type="EMBL" id="MDB0523906.1"/>
    </source>
</evidence>
<protein>
    <recommendedName>
        <fullName evidence="6">Ribosomal RNA small subunit methyltransferase G</fullName>
        <ecNumber evidence="6">2.1.1.170</ecNumber>
    </recommendedName>
    <alternativeName>
        <fullName evidence="6">16S rRNA 7-methylguanosine methyltransferase</fullName>
        <shortName evidence="6">16S rRNA m7G methyltransferase</shortName>
    </alternativeName>
</protein>
<gene>
    <name evidence="6 7" type="primary">rsmG</name>
    <name evidence="7" type="ORF">LBW55_20080</name>
</gene>
<evidence type="ECO:0000256" key="6">
    <source>
        <dbReference type="HAMAP-Rule" id="MF_00074"/>
    </source>
</evidence>
<dbReference type="InterPro" id="IPR003682">
    <property type="entry name" value="rRNA_ssu_MeTfrase_G"/>
</dbReference>
<evidence type="ECO:0000313" key="8">
    <source>
        <dbReference type="Proteomes" id="UP001143674"/>
    </source>
</evidence>
<dbReference type="SUPFAM" id="SSF53335">
    <property type="entry name" value="S-adenosyl-L-methionine-dependent methyltransferases"/>
    <property type="match status" value="1"/>
</dbReference>
<comment type="catalytic activity">
    <reaction evidence="6">
        <text>guanosine(527) in 16S rRNA + S-adenosyl-L-methionine = N(7)-methylguanosine(527) in 16S rRNA + S-adenosyl-L-homocysteine</text>
        <dbReference type="Rhea" id="RHEA:42732"/>
        <dbReference type="Rhea" id="RHEA-COMP:10209"/>
        <dbReference type="Rhea" id="RHEA-COMP:10210"/>
        <dbReference type="ChEBI" id="CHEBI:57856"/>
        <dbReference type="ChEBI" id="CHEBI:59789"/>
        <dbReference type="ChEBI" id="CHEBI:74269"/>
        <dbReference type="ChEBI" id="CHEBI:74480"/>
        <dbReference type="EC" id="2.1.1.170"/>
    </reaction>
</comment>
<sequence length="225" mass="23804">MANTHAALADARSELDAGARALGLSLDAAQLDRLLAYQALLGKWNRVYNLTAIRDAGDMLTHHLLDSLAAVPRIAERVRRVQPEAPRVLDVGSGGGLPGIPLAIACPDIGVTMVDIVQKKTAFLTQCRAELGLGNAQSHWGHVEKLADATGYGVITSRAFAELNDFVRLAGHLLAPGGRMVAMKGVHPAGEIARLPDGWAVESIERLTVPGLSAERHLIILAPSA</sequence>
<keyword evidence="3 6" id="KW-0489">Methyltransferase</keyword>
<dbReference type="PANTHER" id="PTHR31760">
    <property type="entry name" value="S-ADENOSYL-L-METHIONINE-DEPENDENT METHYLTRANSFERASES SUPERFAMILY PROTEIN"/>
    <property type="match status" value="1"/>
</dbReference>
<organism evidence="7 8">
    <name type="scientific">Ralstonia solanacearum</name>
    <name type="common">Pseudomonas solanacearum</name>
    <dbReference type="NCBI Taxonomy" id="305"/>
    <lineage>
        <taxon>Bacteria</taxon>
        <taxon>Pseudomonadati</taxon>
        <taxon>Pseudomonadota</taxon>
        <taxon>Betaproteobacteria</taxon>
        <taxon>Burkholderiales</taxon>
        <taxon>Burkholderiaceae</taxon>
        <taxon>Ralstonia</taxon>
        <taxon>Ralstonia solanacearum species complex</taxon>
    </lineage>
</organism>
<keyword evidence="1 6" id="KW-0963">Cytoplasm</keyword>
<dbReference type="NCBIfam" id="TIGR00138">
    <property type="entry name" value="rsmG_gidB"/>
    <property type="match status" value="1"/>
</dbReference>
<dbReference type="PIRSF" id="PIRSF003078">
    <property type="entry name" value="GidB"/>
    <property type="match status" value="1"/>
</dbReference>
<dbReference type="GO" id="GO:0070043">
    <property type="term" value="F:rRNA (guanine-N7-)-methyltransferase activity"/>
    <property type="evidence" value="ECO:0007669"/>
    <property type="project" value="UniProtKB-UniRule"/>
</dbReference>
<dbReference type="Proteomes" id="UP001143674">
    <property type="component" value="Unassembled WGS sequence"/>
</dbReference>
<comment type="similarity">
    <text evidence="6">Belongs to the methyltransferase superfamily. RNA methyltransferase RsmG family.</text>
</comment>
<dbReference type="EMBL" id="JAIVEX010000011">
    <property type="protein sequence ID" value="MDB0523906.1"/>
    <property type="molecule type" value="Genomic_DNA"/>
</dbReference>
<reference evidence="7" key="1">
    <citation type="submission" date="2021-09" db="EMBL/GenBank/DDBJ databases">
        <title>Genomic analysis of Ralstonia spp.</title>
        <authorList>
            <person name="Aburjaile F."/>
            <person name="Ariute J.C."/>
            <person name="Pais A.K.L."/>
            <person name="Albuquerque G.M.R."/>
            <person name="Silva A.M.F."/>
            <person name="Brenig B."/>
            <person name="Azevedo V."/>
            <person name="Matiuzzi M."/>
            <person name="Ramos R."/>
            <person name="Goes-Neto A."/>
            <person name="Soares S."/>
            <person name="Iseppon A.M.B."/>
            <person name="Souza E."/>
            <person name="Gama M."/>
        </authorList>
    </citation>
    <scope>NUCLEOTIDE SEQUENCE</scope>
    <source>
        <strain evidence="7">B4</strain>
    </source>
</reference>
<dbReference type="GO" id="GO:0005829">
    <property type="term" value="C:cytosol"/>
    <property type="evidence" value="ECO:0007669"/>
    <property type="project" value="TreeGrafter"/>
</dbReference>
<name>A0AAE3NLE9_RALSL</name>
<feature type="binding site" evidence="6">
    <location>
        <begin position="143"/>
        <end position="144"/>
    </location>
    <ligand>
        <name>S-adenosyl-L-methionine</name>
        <dbReference type="ChEBI" id="CHEBI:59789"/>
    </ligand>
</feature>